<sequence length="170" mass="18188">MRRIVVEAVSDTRFSAQPASGQGHLDVYLALLQDSLPVYVGVMSDLLGQAGQATVRGNLTTAAQVTIDFYRSLFPAKLPVLASPAQLIRLRQVMRAGGFGPERGDEAIADYLRREQKLGRVGPDVDPLAVARLLTGGCLGYVYNMTLMGGDDLPSGEEYAAGIAHGLRLD</sequence>
<accession>A0A365H6B4</accession>
<proteinExistence type="predicted"/>
<dbReference type="InterPro" id="IPR036271">
    <property type="entry name" value="Tet_transcr_reg_TetR-rel_C_sf"/>
</dbReference>
<protein>
    <submittedName>
        <fullName evidence="1">Uncharacterized protein</fullName>
    </submittedName>
</protein>
<organism evidence="1 2">
    <name type="scientific">Actinomadura craniellae</name>
    <dbReference type="NCBI Taxonomy" id="2231787"/>
    <lineage>
        <taxon>Bacteria</taxon>
        <taxon>Bacillati</taxon>
        <taxon>Actinomycetota</taxon>
        <taxon>Actinomycetes</taxon>
        <taxon>Streptosporangiales</taxon>
        <taxon>Thermomonosporaceae</taxon>
        <taxon>Actinomadura</taxon>
    </lineage>
</organism>
<keyword evidence="2" id="KW-1185">Reference proteome</keyword>
<dbReference type="EMBL" id="QLYX01000008">
    <property type="protein sequence ID" value="RAY13783.1"/>
    <property type="molecule type" value="Genomic_DNA"/>
</dbReference>
<comment type="caution">
    <text evidence="1">The sequence shown here is derived from an EMBL/GenBank/DDBJ whole genome shotgun (WGS) entry which is preliminary data.</text>
</comment>
<name>A0A365H6B4_9ACTN</name>
<gene>
    <name evidence="1" type="ORF">DPM19_19210</name>
</gene>
<evidence type="ECO:0000313" key="1">
    <source>
        <dbReference type="EMBL" id="RAY13783.1"/>
    </source>
</evidence>
<dbReference type="Gene3D" id="1.10.357.10">
    <property type="entry name" value="Tetracycline Repressor, domain 2"/>
    <property type="match status" value="1"/>
</dbReference>
<dbReference type="AlphaFoldDB" id="A0A365H6B4"/>
<dbReference type="Proteomes" id="UP000251891">
    <property type="component" value="Unassembled WGS sequence"/>
</dbReference>
<reference evidence="1 2" key="1">
    <citation type="submission" date="2018-06" db="EMBL/GenBank/DDBJ databases">
        <title>Actinomadura craniellae sp. nov. isolated from marine sponge Craniella sp.</title>
        <authorList>
            <person name="Li L."/>
            <person name="Xu Q.H."/>
            <person name="Lin H.W."/>
            <person name="Lu Y.H."/>
        </authorList>
    </citation>
    <scope>NUCLEOTIDE SEQUENCE [LARGE SCALE GENOMIC DNA]</scope>
    <source>
        <strain evidence="1 2">LHW63021</strain>
    </source>
</reference>
<dbReference type="SUPFAM" id="SSF48498">
    <property type="entry name" value="Tetracyclin repressor-like, C-terminal domain"/>
    <property type="match status" value="1"/>
</dbReference>
<evidence type="ECO:0000313" key="2">
    <source>
        <dbReference type="Proteomes" id="UP000251891"/>
    </source>
</evidence>